<evidence type="ECO:0000256" key="3">
    <source>
        <dbReference type="ARBA" id="ARBA00022481"/>
    </source>
</evidence>
<keyword evidence="2" id="KW-1003">Cell membrane</keyword>
<evidence type="ECO:0000259" key="9">
    <source>
        <dbReference type="Pfam" id="PF12019"/>
    </source>
</evidence>
<evidence type="ECO:0000256" key="4">
    <source>
        <dbReference type="ARBA" id="ARBA00022519"/>
    </source>
</evidence>
<dbReference type="GO" id="GO:0015627">
    <property type="term" value="C:type II protein secretion system complex"/>
    <property type="evidence" value="ECO:0007669"/>
    <property type="project" value="InterPro"/>
</dbReference>
<evidence type="ECO:0000256" key="2">
    <source>
        <dbReference type="ARBA" id="ARBA00022475"/>
    </source>
</evidence>
<dbReference type="Proteomes" id="UP000228996">
    <property type="component" value="Unassembled WGS sequence"/>
</dbReference>
<dbReference type="EMBL" id="PEYO01000013">
    <property type="protein sequence ID" value="PIU03583.1"/>
    <property type="molecule type" value="Genomic_DNA"/>
</dbReference>
<dbReference type="SUPFAM" id="SSF54523">
    <property type="entry name" value="Pili subunits"/>
    <property type="match status" value="1"/>
</dbReference>
<evidence type="ECO:0000256" key="1">
    <source>
        <dbReference type="ARBA" id="ARBA00004377"/>
    </source>
</evidence>
<sequence length="200" mass="21281">MNKSALHPLCGFTIIRTLIAIKNLDIVQPLSSGFTIIELLVVMVITSLLFGVGITNFNEYNRRQTVAQAAETIKNNLRLAQSKAQSGEKDCSVGVCDGDGNGKCLTTSKTLNGWNVDLPSKTVYGVCQDKTFGSSSFSLPAGITLTAAPATTVIFFPLSSAATATTICVSKYTYFYKLSVTALGEIKDGGFVANITDCQN</sequence>
<keyword evidence="6 8" id="KW-1133">Transmembrane helix</keyword>
<dbReference type="Gene3D" id="3.30.700.10">
    <property type="entry name" value="Glycoprotein, Type 4 Pilin"/>
    <property type="match status" value="1"/>
</dbReference>
<dbReference type="Pfam" id="PF12019">
    <property type="entry name" value="GspH"/>
    <property type="match status" value="1"/>
</dbReference>
<evidence type="ECO:0000256" key="8">
    <source>
        <dbReference type="SAM" id="Phobius"/>
    </source>
</evidence>
<evidence type="ECO:0000313" key="10">
    <source>
        <dbReference type="EMBL" id="PIU03583.1"/>
    </source>
</evidence>
<keyword evidence="4" id="KW-0997">Cell inner membrane</keyword>
<evidence type="ECO:0000256" key="5">
    <source>
        <dbReference type="ARBA" id="ARBA00022692"/>
    </source>
</evidence>
<gene>
    <name evidence="10" type="ORF">COT44_02180</name>
</gene>
<organism evidence="10 11">
    <name type="scientific">Candidatus Shapirobacteria bacterium CG08_land_8_20_14_0_20_39_18</name>
    <dbReference type="NCBI Taxonomy" id="1974883"/>
    <lineage>
        <taxon>Bacteria</taxon>
        <taxon>Candidatus Shapironibacteriota</taxon>
    </lineage>
</organism>
<name>A0A2M6XD29_9BACT</name>
<dbReference type="NCBIfam" id="TIGR02532">
    <property type="entry name" value="IV_pilin_GFxxxE"/>
    <property type="match status" value="1"/>
</dbReference>
<proteinExistence type="predicted"/>
<keyword evidence="3" id="KW-0488">Methylation</keyword>
<dbReference type="GO" id="GO:0015628">
    <property type="term" value="P:protein secretion by the type II secretion system"/>
    <property type="evidence" value="ECO:0007669"/>
    <property type="project" value="InterPro"/>
</dbReference>
<evidence type="ECO:0000313" key="11">
    <source>
        <dbReference type="Proteomes" id="UP000228996"/>
    </source>
</evidence>
<dbReference type="InterPro" id="IPR012902">
    <property type="entry name" value="N_methyl_site"/>
</dbReference>
<accession>A0A2M6XD29</accession>
<dbReference type="InterPro" id="IPR022346">
    <property type="entry name" value="T2SS_GspH"/>
</dbReference>
<evidence type="ECO:0000256" key="7">
    <source>
        <dbReference type="ARBA" id="ARBA00023136"/>
    </source>
</evidence>
<dbReference type="InterPro" id="IPR045584">
    <property type="entry name" value="Pilin-like"/>
</dbReference>
<protein>
    <recommendedName>
        <fullName evidence="9">General secretion pathway GspH domain-containing protein</fullName>
    </recommendedName>
</protein>
<comment type="caution">
    <text evidence="10">The sequence shown here is derived from an EMBL/GenBank/DDBJ whole genome shotgun (WGS) entry which is preliminary data.</text>
</comment>
<feature type="transmembrane region" description="Helical" evidence="8">
    <location>
        <begin position="30"/>
        <end position="54"/>
    </location>
</feature>
<keyword evidence="7 8" id="KW-0472">Membrane</keyword>
<reference evidence="11" key="1">
    <citation type="submission" date="2017-09" db="EMBL/GenBank/DDBJ databases">
        <title>Depth-based differentiation of microbial function through sediment-hosted aquifers and enrichment of novel symbionts in the deep terrestrial subsurface.</title>
        <authorList>
            <person name="Probst A.J."/>
            <person name="Ladd B."/>
            <person name="Jarett J.K."/>
            <person name="Geller-Mcgrath D.E."/>
            <person name="Sieber C.M.K."/>
            <person name="Emerson J.B."/>
            <person name="Anantharaman K."/>
            <person name="Thomas B.C."/>
            <person name="Malmstrom R."/>
            <person name="Stieglmeier M."/>
            <person name="Klingl A."/>
            <person name="Woyke T."/>
            <person name="Ryan C.M."/>
            <person name="Banfield J.F."/>
        </authorList>
    </citation>
    <scope>NUCLEOTIDE SEQUENCE [LARGE SCALE GENOMIC DNA]</scope>
</reference>
<dbReference type="Pfam" id="PF07963">
    <property type="entry name" value="N_methyl"/>
    <property type="match status" value="1"/>
</dbReference>
<comment type="subcellular location">
    <subcellularLocation>
        <location evidence="1">Cell inner membrane</location>
        <topology evidence="1">Single-pass membrane protein</topology>
    </subcellularLocation>
</comment>
<dbReference type="GO" id="GO:0005886">
    <property type="term" value="C:plasma membrane"/>
    <property type="evidence" value="ECO:0007669"/>
    <property type="project" value="UniProtKB-SubCell"/>
</dbReference>
<evidence type="ECO:0000256" key="6">
    <source>
        <dbReference type="ARBA" id="ARBA00022989"/>
    </source>
</evidence>
<feature type="domain" description="General secretion pathway GspH" evidence="9">
    <location>
        <begin position="69"/>
        <end position="184"/>
    </location>
</feature>
<dbReference type="AlphaFoldDB" id="A0A2M6XD29"/>
<keyword evidence="5 8" id="KW-0812">Transmembrane</keyword>